<evidence type="ECO:0000256" key="2">
    <source>
        <dbReference type="ARBA" id="ARBA00022692"/>
    </source>
</evidence>
<dbReference type="AlphaFoldDB" id="I5C9M6"/>
<evidence type="ECO:0000256" key="4">
    <source>
        <dbReference type="ARBA" id="ARBA00023002"/>
    </source>
</evidence>
<reference evidence="9 10" key="1">
    <citation type="submission" date="2012-05" db="EMBL/GenBank/DDBJ databases">
        <title>Genome sequence of Nitritalea halalkaliphila LW7.</title>
        <authorList>
            <person name="Jangir P.K."/>
            <person name="Singh A."/>
            <person name="Shivaji S."/>
            <person name="Sharma R."/>
        </authorList>
    </citation>
    <scope>NUCLEOTIDE SEQUENCE [LARGE SCALE GENOMIC DNA]</scope>
    <source>
        <strain evidence="9 10">LW7</strain>
    </source>
</reference>
<dbReference type="STRING" id="1189621.A3SI_03353"/>
<feature type="transmembrane region" description="Helical" evidence="7">
    <location>
        <begin position="51"/>
        <end position="69"/>
    </location>
</feature>
<comment type="caution">
    <text evidence="9">The sequence shown here is derived from an EMBL/GenBank/DDBJ whole genome shotgun (WGS) entry which is preliminary data.</text>
</comment>
<keyword evidence="2 7" id="KW-0812">Transmembrane</keyword>
<evidence type="ECO:0000256" key="7">
    <source>
        <dbReference type="SAM" id="Phobius"/>
    </source>
</evidence>
<evidence type="ECO:0000313" key="10">
    <source>
        <dbReference type="Proteomes" id="UP000005551"/>
    </source>
</evidence>
<evidence type="ECO:0000256" key="1">
    <source>
        <dbReference type="ARBA" id="ARBA00004127"/>
    </source>
</evidence>
<feature type="transmembrane region" description="Helical" evidence="7">
    <location>
        <begin position="18"/>
        <end position="39"/>
    </location>
</feature>
<proteinExistence type="predicted"/>
<feature type="transmembrane region" description="Helical" evidence="7">
    <location>
        <begin position="146"/>
        <end position="169"/>
    </location>
</feature>
<dbReference type="Proteomes" id="UP000005551">
    <property type="component" value="Unassembled WGS sequence"/>
</dbReference>
<dbReference type="Pfam" id="PF04116">
    <property type="entry name" value="FA_hydroxylase"/>
    <property type="match status" value="1"/>
</dbReference>
<evidence type="ECO:0000313" key="9">
    <source>
        <dbReference type="EMBL" id="EIM78528.1"/>
    </source>
</evidence>
<dbReference type="GO" id="GO:0016020">
    <property type="term" value="C:membrane"/>
    <property type="evidence" value="ECO:0007669"/>
    <property type="project" value="GOC"/>
</dbReference>
<dbReference type="PATRIC" id="fig|1189621.3.peg.702"/>
<evidence type="ECO:0000259" key="8">
    <source>
        <dbReference type="Pfam" id="PF04116"/>
    </source>
</evidence>
<keyword evidence="3 7" id="KW-1133">Transmembrane helix</keyword>
<evidence type="ECO:0000256" key="6">
    <source>
        <dbReference type="ARBA" id="ARBA00023136"/>
    </source>
</evidence>
<keyword evidence="10" id="KW-1185">Reference proteome</keyword>
<dbReference type="EMBL" id="AJYA01000005">
    <property type="protein sequence ID" value="EIM78528.1"/>
    <property type="molecule type" value="Genomic_DNA"/>
</dbReference>
<protein>
    <submittedName>
        <fullName evidence="9">Fatty acid hydroxylase</fullName>
    </submittedName>
</protein>
<comment type="subcellular location">
    <subcellularLocation>
        <location evidence="1">Endomembrane system</location>
        <topology evidence="1">Multi-pass membrane protein</topology>
    </subcellularLocation>
</comment>
<dbReference type="PANTHER" id="PTHR21624">
    <property type="entry name" value="STEROL DESATURASE-RELATED PROTEIN"/>
    <property type="match status" value="1"/>
</dbReference>
<keyword evidence="6 7" id="KW-0472">Membrane</keyword>
<dbReference type="GO" id="GO:0008610">
    <property type="term" value="P:lipid biosynthetic process"/>
    <property type="evidence" value="ECO:0007669"/>
    <property type="project" value="InterPro"/>
</dbReference>
<keyword evidence="4" id="KW-0560">Oxidoreductase</keyword>
<evidence type="ECO:0000256" key="5">
    <source>
        <dbReference type="ARBA" id="ARBA00023098"/>
    </source>
</evidence>
<name>I5C9M6_9BACT</name>
<dbReference type="GO" id="GO:0012505">
    <property type="term" value="C:endomembrane system"/>
    <property type="evidence" value="ECO:0007669"/>
    <property type="project" value="UniProtKB-SubCell"/>
</dbReference>
<feature type="transmembrane region" description="Helical" evidence="7">
    <location>
        <begin position="89"/>
        <end position="109"/>
    </location>
</feature>
<sequence>MENIINYFETIPSSHRTFLLVGGLTFFWVLEYLIPLFTFSYTKWKHARTNLFLTLTTVLVNLPLAFILVKASDWVVAQEFGLLYLAELPLWAFVLLGILLMDLIGAYFIHWLEHQVKWMWQFHLVHHTDRHVDTTSANRHHPGESVLRFVFTLFAVFIVGAPIWMVMMYQSLSVVLTQFNHSNVALPLPVDRVLGWVFCTPGIHRVHHHEQQPLTDCNYGNIFSFWDRLFGTYRAVDNRSLRYGLDTHPDPKESDDIWTILKLPFQPYRQAPRKSVGAAEHVEKSRV</sequence>
<organism evidence="9 10">
    <name type="scientific">Nitritalea halalkaliphila LW7</name>
    <dbReference type="NCBI Taxonomy" id="1189621"/>
    <lineage>
        <taxon>Bacteria</taxon>
        <taxon>Pseudomonadati</taxon>
        <taxon>Bacteroidota</taxon>
        <taxon>Cytophagia</taxon>
        <taxon>Cytophagales</taxon>
        <taxon>Cyclobacteriaceae</taxon>
        <taxon>Nitritalea</taxon>
    </lineage>
</organism>
<dbReference type="GO" id="GO:0005506">
    <property type="term" value="F:iron ion binding"/>
    <property type="evidence" value="ECO:0007669"/>
    <property type="project" value="InterPro"/>
</dbReference>
<dbReference type="PANTHER" id="PTHR21624:SF1">
    <property type="entry name" value="ALKYLGLYCEROL MONOOXYGENASE"/>
    <property type="match status" value="1"/>
</dbReference>
<dbReference type="OrthoDB" id="9770329at2"/>
<feature type="domain" description="Fatty acid hydroxylase" evidence="8">
    <location>
        <begin position="95"/>
        <end position="232"/>
    </location>
</feature>
<keyword evidence="5" id="KW-0443">Lipid metabolism</keyword>
<gene>
    <name evidence="9" type="ORF">A3SI_03353</name>
</gene>
<dbReference type="InterPro" id="IPR051689">
    <property type="entry name" value="Sterol_desaturase/TMEM195"/>
</dbReference>
<evidence type="ECO:0000256" key="3">
    <source>
        <dbReference type="ARBA" id="ARBA00022989"/>
    </source>
</evidence>
<dbReference type="InterPro" id="IPR006694">
    <property type="entry name" value="Fatty_acid_hydroxylase"/>
</dbReference>
<accession>I5C9M6</accession>
<dbReference type="GO" id="GO:0006643">
    <property type="term" value="P:membrane lipid metabolic process"/>
    <property type="evidence" value="ECO:0007669"/>
    <property type="project" value="TreeGrafter"/>
</dbReference>
<dbReference type="GO" id="GO:0050479">
    <property type="term" value="F:glyceryl-ether monooxygenase activity"/>
    <property type="evidence" value="ECO:0007669"/>
    <property type="project" value="TreeGrafter"/>
</dbReference>
<dbReference type="RefSeq" id="WP_009053530.1">
    <property type="nucleotide sequence ID" value="NZ_AJYA01000005.1"/>
</dbReference>